<dbReference type="InterPro" id="IPR010481">
    <property type="entry name" value="Cdc24/Scd1_N"/>
</dbReference>
<dbReference type="InterPro" id="IPR000219">
    <property type="entry name" value="DH_dom"/>
</dbReference>
<name>A0AAD5YGH6_9APHY</name>
<dbReference type="Gene3D" id="3.10.20.90">
    <property type="entry name" value="Phosphatidylinositol 3-kinase Catalytic Subunit, Chain A, domain 1"/>
    <property type="match status" value="1"/>
</dbReference>
<dbReference type="Pfam" id="PF00564">
    <property type="entry name" value="PB1"/>
    <property type="match status" value="1"/>
</dbReference>
<reference evidence="4" key="1">
    <citation type="submission" date="2022-07" db="EMBL/GenBank/DDBJ databases">
        <title>Genome Sequence of Physisporinus lineatus.</title>
        <authorList>
            <person name="Buettner E."/>
        </authorList>
    </citation>
    <scope>NUCLEOTIDE SEQUENCE</scope>
    <source>
        <strain evidence="4">VT162</strain>
    </source>
</reference>
<accession>A0AAD5YGH6</accession>
<gene>
    <name evidence="4" type="ORF">NLI96_g3526</name>
</gene>
<evidence type="ECO:0000313" key="5">
    <source>
        <dbReference type="Proteomes" id="UP001212997"/>
    </source>
</evidence>
<dbReference type="Pfam" id="PF06395">
    <property type="entry name" value="CDC24"/>
    <property type="match status" value="1"/>
</dbReference>
<dbReference type="Pfam" id="PF00621">
    <property type="entry name" value="RhoGEF"/>
    <property type="match status" value="1"/>
</dbReference>
<dbReference type="CDD" id="cd00160">
    <property type="entry name" value="RhoGEF"/>
    <property type="match status" value="1"/>
</dbReference>
<feature type="domain" description="DH" evidence="2">
    <location>
        <begin position="213"/>
        <end position="388"/>
    </location>
</feature>
<dbReference type="InterPro" id="IPR035899">
    <property type="entry name" value="DBL_dom_sf"/>
</dbReference>
<keyword evidence="5" id="KW-1185">Reference proteome</keyword>
<dbReference type="GO" id="GO:0043332">
    <property type="term" value="C:mating projection tip"/>
    <property type="evidence" value="ECO:0007669"/>
    <property type="project" value="TreeGrafter"/>
</dbReference>
<dbReference type="CDD" id="cd05992">
    <property type="entry name" value="PB1"/>
    <property type="match status" value="1"/>
</dbReference>
<dbReference type="GO" id="GO:0031106">
    <property type="term" value="P:septin ring organization"/>
    <property type="evidence" value="ECO:0007669"/>
    <property type="project" value="TreeGrafter"/>
</dbReference>
<comment type="caution">
    <text evidence="4">The sequence shown here is derived from an EMBL/GenBank/DDBJ whole genome shotgun (WGS) entry which is preliminary data.</text>
</comment>
<feature type="compositionally biased region" description="Low complexity" evidence="1">
    <location>
        <begin position="723"/>
        <end position="732"/>
    </location>
</feature>
<evidence type="ECO:0000256" key="1">
    <source>
        <dbReference type="SAM" id="MobiDB-lite"/>
    </source>
</evidence>
<dbReference type="GO" id="GO:0030010">
    <property type="term" value="P:establishment of cell polarity"/>
    <property type="evidence" value="ECO:0007669"/>
    <property type="project" value="TreeGrafter"/>
</dbReference>
<dbReference type="CDD" id="cd13246">
    <property type="entry name" value="PH_Scd1"/>
    <property type="match status" value="1"/>
</dbReference>
<feature type="region of interest" description="Disordered" evidence="1">
    <location>
        <begin position="605"/>
        <end position="867"/>
    </location>
</feature>
<dbReference type="Pfam" id="PF15411">
    <property type="entry name" value="PH_10"/>
    <property type="match status" value="1"/>
</dbReference>
<organism evidence="4 5">
    <name type="scientific">Meripilus lineatus</name>
    <dbReference type="NCBI Taxonomy" id="2056292"/>
    <lineage>
        <taxon>Eukaryota</taxon>
        <taxon>Fungi</taxon>
        <taxon>Dikarya</taxon>
        <taxon>Basidiomycota</taxon>
        <taxon>Agaricomycotina</taxon>
        <taxon>Agaricomycetes</taxon>
        <taxon>Polyporales</taxon>
        <taxon>Meripilaceae</taxon>
        <taxon>Meripilus</taxon>
    </lineage>
</organism>
<dbReference type="GO" id="GO:0000935">
    <property type="term" value="C:division septum"/>
    <property type="evidence" value="ECO:0007669"/>
    <property type="project" value="TreeGrafter"/>
</dbReference>
<dbReference type="InterPro" id="IPR011993">
    <property type="entry name" value="PH-like_dom_sf"/>
</dbReference>
<evidence type="ECO:0008006" key="6">
    <source>
        <dbReference type="Google" id="ProtNLM"/>
    </source>
</evidence>
<dbReference type="AlphaFoldDB" id="A0AAD5YGH6"/>
<feature type="compositionally biased region" description="Low complexity" evidence="1">
    <location>
        <begin position="781"/>
        <end position="794"/>
    </location>
</feature>
<dbReference type="GO" id="GO:0005634">
    <property type="term" value="C:nucleus"/>
    <property type="evidence" value="ECO:0007669"/>
    <property type="project" value="TreeGrafter"/>
</dbReference>
<feature type="compositionally biased region" description="Pro residues" evidence="1">
    <location>
        <begin position="694"/>
        <end position="710"/>
    </location>
</feature>
<dbReference type="SUPFAM" id="SSF48065">
    <property type="entry name" value="DBL homology domain (DH-domain)"/>
    <property type="match status" value="1"/>
</dbReference>
<dbReference type="InterPro" id="IPR033511">
    <property type="entry name" value="Cdc24/Scd1_PH_dom"/>
</dbReference>
<dbReference type="InterPro" id="IPR053793">
    <property type="entry name" value="PB1-like"/>
</dbReference>
<dbReference type="Gene3D" id="2.30.29.30">
    <property type="entry name" value="Pleckstrin-homology domain (PH domain)/Phosphotyrosine-binding domain (PTB)"/>
    <property type="match status" value="1"/>
</dbReference>
<dbReference type="Gene3D" id="1.20.900.10">
    <property type="entry name" value="Dbl homology (DH) domain"/>
    <property type="match status" value="1"/>
</dbReference>
<feature type="compositionally biased region" description="Low complexity" evidence="1">
    <location>
        <begin position="812"/>
        <end position="839"/>
    </location>
</feature>
<dbReference type="PROSITE" id="PS50010">
    <property type="entry name" value="DH_2"/>
    <property type="match status" value="1"/>
</dbReference>
<feature type="compositionally biased region" description="Polar residues" evidence="1">
    <location>
        <begin position="621"/>
        <end position="645"/>
    </location>
</feature>
<feature type="compositionally biased region" description="Polar residues" evidence="1">
    <location>
        <begin position="841"/>
        <end position="855"/>
    </location>
</feature>
<feature type="region of interest" description="Disordered" evidence="1">
    <location>
        <begin position="176"/>
        <end position="198"/>
    </location>
</feature>
<dbReference type="PANTHER" id="PTHR47339:SF1">
    <property type="entry name" value="CELL DIVISION CONTROL PROTEIN 24"/>
    <property type="match status" value="1"/>
</dbReference>
<dbReference type="Proteomes" id="UP001212997">
    <property type="component" value="Unassembled WGS sequence"/>
</dbReference>
<proteinExistence type="predicted"/>
<evidence type="ECO:0000259" key="3">
    <source>
        <dbReference type="PROSITE" id="PS51745"/>
    </source>
</evidence>
<evidence type="ECO:0000313" key="4">
    <source>
        <dbReference type="EMBL" id="KAJ3487434.1"/>
    </source>
</evidence>
<feature type="domain" description="PB1" evidence="3">
    <location>
        <begin position="882"/>
        <end position="965"/>
    </location>
</feature>
<dbReference type="SUPFAM" id="SSF50729">
    <property type="entry name" value="PH domain-like"/>
    <property type="match status" value="1"/>
</dbReference>
<dbReference type="GO" id="GO:0005737">
    <property type="term" value="C:cytoplasm"/>
    <property type="evidence" value="ECO:0007669"/>
    <property type="project" value="TreeGrafter"/>
</dbReference>
<dbReference type="InterPro" id="IPR000270">
    <property type="entry name" value="PB1_dom"/>
</dbReference>
<dbReference type="PANTHER" id="PTHR47339">
    <property type="entry name" value="CELL DIVISION CONTROL PROTEIN 24"/>
    <property type="match status" value="1"/>
</dbReference>
<dbReference type="GO" id="GO:0005085">
    <property type="term" value="F:guanyl-nucleotide exchange factor activity"/>
    <property type="evidence" value="ECO:0007669"/>
    <property type="project" value="InterPro"/>
</dbReference>
<protein>
    <recommendedName>
        <fullName evidence="6">Rho guanine nucleotide exchange factor scd1</fullName>
    </recommendedName>
</protein>
<dbReference type="PROSITE" id="PS51745">
    <property type="entry name" value="PB1"/>
    <property type="match status" value="1"/>
</dbReference>
<dbReference type="SMART" id="SM00666">
    <property type="entry name" value="PB1"/>
    <property type="match status" value="1"/>
</dbReference>
<evidence type="ECO:0000259" key="2">
    <source>
        <dbReference type="PROSITE" id="PS50010"/>
    </source>
</evidence>
<dbReference type="EMBL" id="JANAWD010000092">
    <property type="protein sequence ID" value="KAJ3487434.1"/>
    <property type="molecule type" value="Genomic_DNA"/>
</dbReference>
<dbReference type="InterPro" id="IPR053026">
    <property type="entry name" value="CDC42_GEF"/>
</dbReference>
<dbReference type="SMART" id="SM00325">
    <property type="entry name" value="RhoGEF"/>
    <property type="match status" value="1"/>
</dbReference>
<dbReference type="SUPFAM" id="SSF54277">
    <property type="entry name" value="CAD &amp; PB1 domains"/>
    <property type="match status" value="1"/>
</dbReference>
<sequence>MASTTGRKKSIISTAGTVIEAPVANNTLLNKAASQSTSLYQQCSALRARLMRVQGFSEYFTLSVSASPEASSSRRSTDPVTQLWDCFALGVSLCYLLNLVLLPSQHIDVATDPSSFDPLNDKARKRAIALFAMAVRQIEGCGTFTVTDLWDRNSTDGFVKVVNIVAVVVDNLPEDAYVESPPSSPPTEFSAKDSSDSLPTEISLGFGGQEQHPGANVTTELLHTERKYVQDLETMQKYSTALIQLNIIDQDTIHLLFPNLNKLLNFQRKFLIKLESIAECTWMERHWGAPFSDFEEEFSVYESYCANYTNASEIMMQEEHNLIALDYMMNARSELPAFLIKPVQRVCKYPLLLESLIKALKSTEYPYLDELRAGLAAAKRITDKVNEEQRRAENIATVKNLEGRVEDWKGHHISNFGTLLLDDIFTVTKSEMDREYHVFLFEKIILCCKEYIPTAGNGRKVGKSNSILKKQGVPAPLTLPGSSRKKNTPLLLKGRIFLNNVTHATPKVFAGQYSLAVYWKGDDDVEYFTLRCRNEEQLKLWENQLNRLIQEVAARRSSDRNLHPRMQQVIANSTNPAPSHRQLPFGYNGNERTYSQYSQATSSSYTTTFPAHPYSGRTGRYTGSQAADEQSIVTSSSTTAYSNGPQGYPPHTGFDVDPEDDYEDYPPTGSMPSSGRGTPMGNRRSNYPDASTYPPHPRSGPGVSPIPPSGPVSAFSPTPPSARPSVSRASGSHSDVGGFGGNQPPRASLRSQFSSNKLRAMHDRSDVRASGPSPQPVPQYSLPARSRSASQPSAYKPKTAPPPMPTNTTWADRSQSSMGDSRRGSGSSQSTGPDSSDYSPHSGSPITPYGSSDSSLAGPHRNNPYEKMTAPAAPEQIHLVVPVKIKVHFHEDIFVIQVPRTTEYEELVERVGKKIRLCGSRRDDGPLRVKYKDEDGDLVSLGSTEDVQMAFESVRPGSQVTLFVQ</sequence>